<dbReference type="InterPro" id="IPR007829">
    <property type="entry name" value="TM2"/>
</dbReference>
<evidence type="ECO:0000313" key="9">
    <source>
        <dbReference type="EMBL" id="KAF6031587.1"/>
    </source>
</evidence>
<protein>
    <recommendedName>
        <fullName evidence="3">DnaJ homolog subfamily C member 22</fullName>
    </recommendedName>
</protein>
<dbReference type="Pfam" id="PF05154">
    <property type="entry name" value="TM2"/>
    <property type="match status" value="1"/>
</dbReference>
<evidence type="ECO:0000256" key="4">
    <source>
        <dbReference type="ARBA" id="ARBA00022692"/>
    </source>
</evidence>
<evidence type="ECO:0000256" key="3">
    <source>
        <dbReference type="ARBA" id="ARBA00020945"/>
    </source>
</evidence>
<evidence type="ECO:0000256" key="7">
    <source>
        <dbReference type="SAM" id="Phobius"/>
    </source>
</evidence>
<keyword evidence="6 7" id="KW-0472">Membrane</keyword>
<feature type="transmembrane region" description="Helical" evidence="7">
    <location>
        <begin position="52"/>
        <end position="69"/>
    </location>
</feature>
<feature type="transmembrane region" description="Helical" evidence="7">
    <location>
        <begin position="162"/>
        <end position="180"/>
    </location>
</feature>
<keyword evidence="5 7" id="KW-1133">Transmembrane helix</keyword>
<proteinExistence type="predicted"/>
<dbReference type="OrthoDB" id="10262359at2759"/>
<comment type="function">
    <text evidence="1">May function as a co-chaperone.</text>
</comment>
<dbReference type="InterPro" id="IPR001623">
    <property type="entry name" value="DnaJ_domain"/>
</dbReference>
<feature type="transmembrane region" description="Helical" evidence="7">
    <location>
        <begin position="216"/>
        <end position="237"/>
    </location>
</feature>
<name>A0A7J7K028_BUGNE</name>
<dbReference type="PRINTS" id="PR00625">
    <property type="entry name" value="JDOMAIN"/>
</dbReference>
<keyword evidence="10" id="KW-1185">Reference proteome</keyword>
<evidence type="ECO:0000259" key="8">
    <source>
        <dbReference type="PROSITE" id="PS50076"/>
    </source>
</evidence>
<comment type="subcellular location">
    <subcellularLocation>
        <location evidence="2">Membrane</location>
        <topology evidence="2">Multi-pass membrane protein</topology>
    </subcellularLocation>
</comment>
<keyword evidence="4 7" id="KW-0812">Transmembrane</keyword>
<evidence type="ECO:0000256" key="2">
    <source>
        <dbReference type="ARBA" id="ARBA00004141"/>
    </source>
</evidence>
<evidence type="ECO:0000256" key="1">
    <source>
        <dbReference type="ARBA" id="ARBA00002080"/>
    </source>
</evidence>
<dbReference type="Gene3D" id="1.10.287.110">
    <property type="entry name" value="DnaJ domain"/>
    <property type="match status" value="1"/>
</dbReference>
<dbReference type="Proteomes" id="UP000593567">
    <property type="component" value="Unassembled WGS sequence"/>
</dbReference>
<feature type="domain" description="J" evidence="8">
    <location>
        <begin position="300"/>
        <end position="368"/>
    </location>
</feature>
<evidence type="ECO:0000256" key="6">
    <source>
        <dbReference type="ARBA" id="ARBA00023136"/>
    </source>
</evidence>
<dbReference type="PANTHER" id="PTHR44733:SF1">
    <property type="entry name" value="DNAJ HOMOLOG SUBFAMILY C MEMBER 22"/>
    <property type="match status" value="1"/>
</dbReference>
<feature type="transmembrane region" description="Helical" evidence="7">
    <location>
        <begin position="106"/>
        <end position="129"/>
    </location>
</feature>
<dbReference type="PANTHER" id="PTHR44733">
    <property type="entry name" value="DNAJ HOMOLOG SUBFAMILY C MEMBER 22"/>
    <property type="match status" value="1"/>
</dbReference>
<dbReference type="AlphaFoldDB" id="A0A7J7K028"/>
<dbReference type="EMBL" id="VXIV02001586">
    <property type="protein sequence ID" value="KAF6031587.1"/>
    <property type="molecule type" value="Genomic_DNA"/>
</dbReference>
<evidence type="ECO:0000313" key="10">
    <source>
        <dbReference type="Proteomes" id="UP000593567"/>
    </source>
</evidence>
<dbReference type="SUPFAM" id="SSF46565">
    <property type="entry name" value="Chaperone J-domain"/>
    <property type="match status" value="1"/>
</dbReference>
<reference evidence="9" key="1">
    <citation type="submission" date="2020-06" db="EMBL/GenBank/DDBJ databases">
        <title>Draft genome of Bugula neritina, a colonial animal packing powerful symbionts and potential medicines.</title>
        <authorList>
            <person name="Rayko M."/>
        </authorList>
    </citation>
    <scope>NUCLEOTIDE SEQUENCE [LARGE SCALE GENOMIC DNA]</scope>
    <source>
        <strain evidence="9">Kwan_BN1</strain>
    </source>
</reference>
<feature type="transmembrane region" description="Helical" evidence="7">
    <location>
        <begin position="29"/>
        <end position="46"/>
    </location>
</feature>
<gene>
    <name evidence="9" type="ORF">EB796_010084</name>
</gene>
<dbReference type="CDD" id="cd06257">
    <property type="entry name" value="DnaJ"/>
    <property type="match status" value="1"/>
</dbReference>
<dbReference type="PROSITE" id="PS50076">
    <property type="entry name" value="DNAJ_2"/>
    <property type="match status" value="1"/>
</dbReference>
<dbReference type="Pfam" id="PF00226">
    <property type="entry name" value="DnaJ"/>
    <property type="match status" value="1"/>
</dbReference>
<dbReference type="InterPro" id="IPR036869">
    <property type="entry name" value="J_dom_sf"/>
</dbReference>
<accession>A0A7J7K028</accession>
<organism evidence="9 10">
    <name type="scientific">Bugula neritina</name>
    <name type="common">Brown bryozoan</name>
    <name type="synonym">Sertularia neritina</name>
    <dbReference type="NCBI Taxonomy" id="10212"/>
    <lineage>
        <taxon>Eukaryota</taxon>
        <taxon>Metazoa</taxon>
        <taxon>Spiralia</taxon>
        <taxon>Lophotrochozoa</taxon>
        <taxon>Bryozoa</taxon>
        <taxon>Gymnolaemata</taxon>
        <taxon>Cheilostomatida</taxon>
        <taxon>Flustrina</taxon>
        <taxon>Buguloidea</taxon>
        <taxon>Bugulidae</taxon>
        <taxon>Bugula</taxon>
    </lineage>
</organism>
<comment type="caution">
    <text evidence="9">The sequence shown here is derived from an EMBL/GenBank/DDBJ whole genome shotgun (WGS) entry which is preliminary data.</text>
</comment>
<evidence type="ECO:0000256" key="5">
    <source>
        <dbReference type="ARBA" id="ARBA00022989"/>
    </source>
</evidence>
<feature type="transmembrane region" description="Helical" evidence="7">
    <location>
        <begin position="135"/>
        <end position="155"/>
    </location>
</feature>
<dbReference type="GO" id="GO:0016020">
    <property type="term" value="C:membrane"/>
    <property type="evidence" value="ECO:0007669"/>
    <property type="project" value="UniProtKB-SubCell"/>
</dbReference>
<dbReference type="SMART" id="SM00271">
    <property type="entry name" value="DnaJ"/>
    <property type="match status" value="1"/>
</dbReference>
<sequence length="368" mass="42241">METYNFWITGSHILEIPDLKGNVEKECTSCLYSMVFLGILGVHQFYLRRNHHAFFLWATLGGIAGIGWLRDLFYIPTYVAAANESEEYMSELNELKSKKKVPDQGVCRWAASVALGYIFAILMYAVLWSDHLNERYVNTIIVLAHTFGALGVYIPNNEGHKAVSLGWCILGAYATLPLTIMYGEDYLFYGPLVSSSVASYKMYWKNEQSTQGFCIRALYVLAISIIYLGLLSTAIYYNATITTKGETVPLREAVQNFFNSKAWKETKETLSQLYNYYTHHGWRALWEEFLTAFDPQGEAHAYEVLGLNKSVTLKELKATYKSLALKYHPDKEKQEAKKKEMADKFMEIQKAYDILLKLKKERTQKQEL</sequence>